<organism evidence="1 2">
    <name type="scientific">Musca hytrovirus</name>
    <name type="common">isolate Musca domestica/United States/Boucias/-</name>
    <name type="synonym">MHV</name>
    <dbReference type="NCBI Taxonomy" id="523909"/>
    <lineage>
        <taxon>Viruses</taxon>
        <taxon>Viruses incertae sedis</taxon>
        <taxon>Naldaviricetes</taxon>
        <taxon>Lefavirales</taxon>
        <taxon>Hytrosaviridae</taxon>
        <taxon>Muscavirus</taxon>
        <taxon>Muscavirus musdomesticae</taxon>
    </lineage>
</organism>
<evidence type="ECO:0000313" key="2">
    <source>
        <dbReference type="Proteomes" id="UP000011274"/>
    </source>
</evidence>
<proteinExistence type="predicted"/>
<evidence type="ECO:0000313" key="1">
    <source>
        <dbReference type="EMBL" id="ACD03481.1"/>
    </source>
</evidence>
<keyword evidence="2" id="KW-1185">Reference proteome</keyword>
<protein>
    <submittedName>
        <fullName evidence="1">Uncharacterized protein</fullName>
    </submittedName>
</protein>
<dbReference type="GeneID" id="6295393"/>
<dbReference type="RefSeq" id="YP_001883350.1">
    <property type="nucleotide sequence ID" value="NC_010671.1"/>
</dbReference>
<dbReference type="Proteomes" id="UP000011274">
    <property type="component" value="Segment"/>
</dbReference>
<accession>B2YFZ9</accession>
<dbReference type="OrthoDB" id="36436at10239"/>
<gene>
    <name evidence="1" type="ORF">MdSGHV022</name>
</gene>
<name>B2YFZ9_MHVB</name>
<dbReference type="KEGG" id="vg:6295393"/>
<organismHost>
    <name type="scientific">Musca domestica</name>
    <name type="common">House fly</name>
    <dbReference type="NCBI Taxonomy" id="7370"/>
</organismHost>
<sequence length="343" mass="39893">MSKNKLSKQIENFSSVSTIISPLCSKYNGNSIRPFIEAAQVYNENFRSSIEFSNLLRAHQNLMHGSINICNRLFDNYEAAKQNAIYDWSKHFFNVLNAAKRLVDEAYNLAYTVGRTDNATRTTIDKEENPLVQIERKVIIDDADYEIYRKSMFDWKCSIQALYVEEQYMKHIVEMCNSRKSKFNPNEATLNRCTLRRTITVPDMEYEATPHICILNAEMMTHKLKIEDHEKTGKLTVEDIDSYLLVYQRYQRELISFVFTNFSRLYNETCVQCIKIFLEQQHSIVFNLIQRRKRLIVAQTEKYNEERRTEGIAWNGGGGGDISKTKCTDDLCTNQVKVVGSLG</sequence>
<reference evidence="1 2" key="1">
    <citation type="journal article" date="2008" name="Virology">
        <title>Sequence analysis of a non-classified, non-occluded DNA virus that causes salivary gland hypertrophy of Musca domestica, MdSGHV.</title>
        <authorList>
            <person name="Garcia-Maruniak A."/>
            <person name="Maruniak J.E."/>
            <person name="Farmerie W."/>
            <person name="Boucias D.G."/>
        </authorList>
    </citation>
    <scope>NUCLEOTIDE SEQUENCE [LARGE SCALE GENOMIC DNA]</scope>
    <source>
        <strain evidence="2">Isolate Musca domestica/United States/Boucias/-</strain>
    </source>
</reference>
<dbReference type="EMBL" id="EU522111">
    <property type="protein sequence ID" value="ACD03481.1"/>
    <property type="molecule type" value="Genomic_DNA"/>
</dbReference>